<organism evidence="1 2">
    <name type="scientific">Kribbella caucasensis</name>
    <dbReference type="NCBI Taxonomy" id="2512215"/>
    <lineage>
        <taxon>Bacteria</taxon>
        <taxon>Bacillati</taxon>
        <taxon>Actinomycetota</taxon>
        <taxon>Actinomycetes</taxon>
        <taxon>Propionibacteriales</taxon>
        <taxon>Kribbellaceae</taxon>
        <taxon>Kribbella</taxon>
    </lineage>
</organism>
<protein>
    <submittedName>
        <fullName evidence="1">Uncharacterized protein</fullName>
    </submittedName>
</protein>
<evidence type="ECO:0000313" key="2">
    <source>
        <dbReference type="Proteomes" id="UP000295388"/>
    </source>
</evidence>
<name>A0A4R6IY14_9ACTN</name>
<gene>
    <name evidence="1" type="ORF">EV643_1559</name>
</gene>
<comment type="caution">
    <text evidence="1">The sequence shown here is derived from an EMBL/GenBank/DDBJ whole genome shotgun (WGS) entry which is preliminary data.</text>
</comment>
<sequence length="55" mass="5905">MPRAWETLHELTKLAPTAIIAEVLGYSPATVELHARGSAANYASYIKARLDAAPP</sequence>
<evidence type="ECO:0000313" key="1">
    <source>
        <dbReference type="EMBL" id="TDO27653.1"/>
    </source>
</evidence>
<dbReference type="EMBL" id="SNWQ01000055">
    <property type="protein sequence ID" value="TDO27653.1"/>
    <property type="molecule type" value="Genomic_DNA"/>
</dbReference>
<dbReference type="RefSeq" id="WP_166665806.1">
    <property type="nucleotide sequence ID" value="NZ_SNWQ01000055.1"/>
</dbReference>
<dbReference type="Proteomes" id="UP000295388">
    <property type="component" value="Unassembled WGS sequence"/>
</dbReference>
<keyword evidence="2" id="KW-1185">Reference proteome</keyword>
<proteinExistence type="predicted"/>
<reference evidence="1 2" key="1">
    <citation type="submission" date="2019-03" db="EMBL/GenBank/DDBJ databases">
        <title>Genomic Encyclopedia of Type Strains, Phase III (KMG-III): the genomes of soil and plant-associated and newly described type strains.</title>
        <authorList>
            <person name="Whitman W."/>
        </authorList>
    </citation>
    <scope>NUCLEOTIDE SEQUENCE [LARGE SCALE GENOMIC DNA]</scope>
    <source>
        <strain evidence="1 2">VKM Ac-2527</strain>
    </source>
</reference>
<accession>A0A4R6IY14</accession>
<dbReference type="AlphaFoldDB" id="A0A4R6IY14"/>